<feature type="region of interest" description="Disordered" evidence="1">
    <location>
        <begin position="1"/>
        <end position="20"/>
    </location>
</feature>
<keyword evidence="2" id="KW-0472">Membrane</keyword>
<evidence type="ECO:0000313" key="4">
    <source>
        <dbReference type="Proteomes" id="UP001596470"/>
    </source>
</evidence>
<dbReference type="RefSeq" id="WP_382356751.1">
    <property type="nucleotide sequence ID" value="NZ_JBHMBP010000006.1"/>
</dbReference>
<evidence type="ECO:0000256" key="1">
    <source>
        <dbReference type="SAM" id="MobiDB-lite"/>
    </source>
</evidence>
<dbReference type="EMBL" id="JBHSYS010000006">
    <property type="protein sequence ID" value="MFC6960372.1"/>
    <property type="molecule type" value="Genomic_DNA"/>
</dbReference>
<proteinExistence type="predicted"/>
<organism evidence="3 4">
    <name type="scientific">Glycomyces mayteni</name>
    <dbReference type="NCBI Taxonomy" id="543887"/>
    <lineage>
        <taxon>Bacteria</taxon>
        <taxon>Bacillati</taxon>
        <taxon>Actinomycetota</taxon>
        <taxon>Actinomycetes</taxon>
        <taxon>Glycomycetales</taxon>
        <taxon>Glycomycetaceae</taxon>
        <taxon>Glycomyces</taxon>
    </lineage>
</organism>
<reference evidence="4" key="1">
    <citation type="journal article" date="2019" name="Int. J. Syst. Evol. Microbiol.">
        <title>The Global Catalogue of Microorganisms (GCM) 10K type strain sequencing project: providing services to taxonomists for standard genome sequencing and annotation.</title>
        <authorList>
            <consortium name="The Broad Institute Genomics Platform"/>
            <consortium name="The Broad Institute Genome Sequencing Center for Infectious Disease"/>
            <person name="Wu L."/>
            <person name="Ma J."/>
        </authorList>
    </citation>
    <scope>NUCLEOTIDE SEQUENCE [LARGE SCALE GENOMIC DNA]</scope>
    <source>
        <strain evidence="4">KACC 12634</strain>
    </source>
</reference>
<feature type="compositionally biased region" description="Gly residues" evidence="1">
    <location>
        <begin position="58"/>
        <end position="74"/>
    </location>
</feature>
<keyword evidence="2" id="KW-0812">Transmembrane</keyword>
<sequence length="243" mass="25472">MTYPSQPGYPSPYGQQQPPGRQQNTLWLIGGTVVIVLAVIFTVILVVVQGNKDDNSADGGGTETTDGGNDGGDNGGDDGGDDGGNQAGVELNADACAAFSLDSFESSYGAVDEGSTYSSASSSGGLNSLTCTFYNEDFTSVTIYLSDYDNAGDVTDRVTSDADYYNEANGYTYSEWSDYGDAGSFYTYDYGDSVATTLHVALGSLDVSISSTLYDNEDVTSDAALATMADFVQQSDSLFSDYT</sequence>
<gene>
    <name evidence="3" type="ORF">ACFQS3_24545</name>
</gene>
<accession>A0ABW2DDA5</accession>
<feature type="transmembrane region" description="Helical" evidence="2">
    <location>
        <begin position="26"/>
        <end position="48"/>
    </location>
</feature>
<protein>
    <recommendedName>
        <fullName evidence="5">DUF3558 domain-containing protein</fullName>
    </recommendedName>
</protein>
<name>A0ABW2DDA5_9ACTN</name>
<feature type="region of interest" description="Disordered" evidence="1">
    <location>
        <begin position="52"/>
        <end position="87"/>
    </location>
</feature>
<evidence type="ECO:0000313" key="3">
    <source>
        <dbReference type="EMBL" id="MFC6960372.1"/>
    </source>
</evidence>
<evidence type="ECO:0000256" key="2">
    <source>
        <dbReference type="SAM" id="Phobius"/>
    </source>
</evidence>
<evidence type="ECO:0008006" key="5">
    <source>
        <dbReference type="Google" id="ProtNLM"/>
    </source>
</evidence>
<dbReference type="Proteomes" id="UP001596470">
    <property type="component" value="Unassembled WGS sequence"/>
</dbReference>
<keyword evidence="4" id="KW-1185">Reference proteome</keyword>
<comment type="caution">
    <text evidence="3">The sequence shown here is derived from an EMBL/GenBank/DDBJ whole genome shotgun (WGS) entry which is preliminary data.</text>
</comment>
<keyword evidence="2" id="KW-1133">Transmembrane helix</keyword>